<reference evidence="1" key="1">
    <citation type="submission" date="2021-02" db="EMBL/GenBank/DDBJ databases">
        <authorList>
            <consortium name="DOE Joint Genome Institute"/>
            <person name="Ahrendt S."/>
            <person name="Looney B.P."/>
            <person name="Miyauchi S."/>
            <person name="Morin E."/>
            <person name="Drula E."/>
            <person name="Courty P.E."/>
            <person name="Chicoki N."/>
            <person name="Fauchery L."/>
            <person name="Kohler A."/>
            <person name="Kuo A."/>
            <person name="Labutti K."/>
            <person name="Pangilinan J."/>
            <person name="Lipzen A."/>
            <person name="Riley R."/>
            <person name="Andreopoulos W."/>
            <person name="He G."/>
            <person name="Johnson J."/>
            <person name="Barry K.W."/>
            <person name="Grigoriev I.V."/>
            <person name="Nagy L."/>
            <person name="Hibbett D."/>
            <person name="Henrissat B."/>
            <person name="Matheny P.B."/>
            <person name="Labbe J."/>
            <person name="Martin F."/>
        </authorList>
    </citation>
    <scope>NUCLEOTIDE SEQUENCE</scope>
    <source>
        <strain evidence="1">EC-137</strain>
    </source>
</reference>
<sequence length="110" mass="11425">MSQNIAQQRTPGSEQPQIGLPPVSTPVFDSDASAPRASASETLGGSTSADLHTGLGKPVGGMTSAELHHDGKAHRKRQGGNVQQYGVQAGAVDDNSRKDNSAKDSNFQDL</sequence>
<gene>
    <name evidence="1" type="ORF">K488DRAFT_67133</name>
</gene>
<protein>
    <submittedName>
        <fullName evidence="1">Uncharacterized protein</fullName>
    </submittedName>
</protein>
<dbReference type="Proteomes" id="UP000814128">
    <property type="component" value="Unassembled WGS sequence"/>
</dbReference>
<keyword evidence="2" id="KW-1185">Reference proteome</keyword>
<comment type="caution">
    <text evidence="1">The sequence shown here is derived from an EMBL/GenBank/DDBJ whole genome shotgun (WGS) entry which is preliminary data.</text>
</comment>
<organism evidence="1 2">
    <name type="scientific">Vararia minispora EC-137</name>
    <dbReference type="NCBI Taxonomy" id="1314806"/>
    <lineage>
        <taxon>Eukaryota</taxon>
        <taxon>Fungi</taxon>
        <taxon>Dikarya</taxon>
        <taxon>Basidiomycota</taxon>
        <taxon>Agaricomycotina</taxon>
        <taxon>Agaricomycetes</taxon>
        <taxon>Russulales</taxon>
        <taxon>Lachnocladiaceae</taxon>
        <taxon>Vararia</taxon>
    </lineage>
</organism>
<name>A0ACB8R002_9AGAM</name>
<accession>A0ACB8R002</accession>
<reference evidence="1" key="2">
    <citation type="journal article" date="2022" name="New Phytol.">
        <title>Evolutionary transition to the ectomycorrhizal habit in the genomes of a hyperdiverse lineage of mushroom-forming fungi.</title>
        <authorList>
            <person name="Looney B."/>
            <person name="Miyauchi S."/>
            <person name="Morin E."/>
            <person name="Drula E."/>
            <person name="Courty P.E."/>
            <person name="Kohler A."/>
            <person name="Kuo A."/>
            <person name="LaButti K."/>
            <person name="Pangilinan J."/>
            <person name="Lipzen A."/>
            <person name="Riley R."/>
            <person name="Andreopoulos W."/>
            <person name="He G."/>
            <person name="Johnson J."/>
            <person name="Nolan M."/>
            <person name="Tritt A."/>
            <person name="Barry K.W."/>
            <person name="Grigoriev I.V."/>
            <person name="Nagy L.G."/>
            <person name="Hibbett D."/>
            <person name="Henrissat B."/>
            <person name="Matheny P.B."/>
            <person name="Labbe J."/>
            <person name="Martin F.M."/>
        </authorList>
    </citation>
    <scope>NUCLEOTIDE SEQUENCE</scope>
    <source>
        <strain evidence="1">EC-137</strain>
    </source>
</reference>
<evidence type="ECO:0000313" key="2">
    <source>
        <dbReference type="Proteomes" id="UP000814128"/>
    </source>
</evidence>
<proteinExistence type="predicted"/>
<dbReference type="EMBL" id="MU273465">
    <property type="protein sequence ID" value="KAI0037242.1"/>
    <property type="molecule type" value="Genomic_DNA"/>
</dbReference>
<evidence type="ECO:0000313" key="1">
    <source>
        <dbReference type="EMBL" id="KAI0037242.1"/>
    </source>
</evidence>